<dbReference type="AlphaFoldDB" id="A0A0D8IXF3"/>
<feature type="domain" description="FAD-dependent protein C-terminal" evidence="2">
    <location>
        <begin position="279"/>
        <end position="473"/>
    </location>
</feature>
<dbReference type="InterPro" id="IPR036188">
    <property type="entry name" value="FAD/NAD-bd_sf"/>
</dbReference>
<evidence type="ECO:0000313" key="3">
    <source>
        <dbReference type="EMBL" id="KJF39184.1"/>
    </source>
</evidence>
<dbReference type="InterPro" id="IPR028348">
    <property type="entry name" value="FAD-binding_protein"/>
</dbReference>
<accession>A0A0D8IXF3</accession>
<dbReference type="GeneID" id="42857667"/>
<keyword evidence="4" id="KW-1185">Reference proteome</keyword>
<evidence type="ECO:0000259" key="2">
    <source>
        <dbReference type="Pfam" id="PF21688"/>
    </source>
</evidence>
<dbReference type="InterPro" id="IPR049516">
    <property type="entry name" value="FAD-depend_C"/>
</dbReference>
<name>A0A0D8IXF3_9FIRM</name>
<dbReference type="Gene3D" id="3.50.50.60">
    <property type="entry name" value="FAD/NAD(P)-binding domain"/>
    <property type="match status" value="2"/>
</dbReference>
<dbReference type="PANTHER" id="PTHR42842">
    <property type="entry name" value="FAD/NAD(P)-BINDING OXIDOREDUCTASE"/>
    <property type="match status" value="1"/>
</dbReference>
<feature type="region of interest" description="Disordered" evidence="1">
    <location>
        <begin position="472"/>
        <end position="493"/>
    </location>
</feature>
<dbReference type="Proteomes" id="UP000032483">
    <property type="component" value="Unassembled WGS sequence"/>
</dbReference>
<dbReference type="EMBL" id="JXXK01000022">
    <property type="protein sequence ID" value="KJF39184.1"/>
    <property type="molecule type" value="Genomic_DNA"/>
</dbReference>
<dbReference type="RefSeq" id="WP_050005957.1">
    <property type="nucleotide sequence ID" value="NZ_CAOJUJ010000022.1"/>
</dbReference>
<comment type="caution">
    <text evidence="3">The sequence shown here is derived from an EMBL/GenBank/DDBJ whole genome shotgun (WGS) entry which is preliminary data.</text>
</comment>
<organism evidence="3 4">
    <name type="scientific">Ruthenibacterium lactatiformans</name>
    <dbReference type="NCBI Taxonomy" id="1550024"/>
    <lineage>
        <taxon>Bacteria</taxon>
        <taxon>Bacillati</taxon>
        <taxon>Bacillota</taxon>
        <taxon>Clostridia</taxon>
        <taxon>Eubacteriales</taxon>
        <taxon>Oscillospiraceae</taxon>
        <taxon>Ruthenibacterium</taxon>
    </lineage>
</organism>
<evidence type="ECO:0000256" key="1">
    <source>
        <dbReference type="SAM" id="MobiDB-lite"/>
    </source>
</evidence>
<dbReference type="SUPFAM" id="SSF51905">
    <property type="entry name" value="FAD/NAD(P)-binding domain"/>
    <property type="match status" value="1"/>
</dbReference>
<dbReference type="PATRIC" id="fig|1550024.3.peg.3179"/>
<dbReference type="PIRSF" id="PIRSF038984">
    <property type="entry name" value="FAD_binding_protein"/>
    <property type="match status" value="1"/>
</dbReference>
<sequence>MLLVRDIRLPLAAGEQEAVAAALKKTGLPRHGIKNTGIAKLSVDARHGRPSLVYTVALELADEGAERSFERFAPYVSIAAPAAFTVHNGTRPLAHSPVVCGFGPAGLFAALLLARQGFRPIVLERGPAMEQRAQAVERFNAAGLLDENANIQFGEGGAGTFSDGKLTTRINDPLCAFVTRTLLAHGAPRDIAYKQKPHIGTDALRDVIVSIRREVEALGGKVLFNTPLTGLRVRDGRLAAVCTPQGELPCGALLLAPGHSARDTFEMLDGAGFTLQAKPFSVGFRAEHLQRRIEESLYHDAAGHPALPRGEYQLSQHVGGRCVYTFCMCPGGSVVAAASETGRAVTNGMSLHARDGENANAAVVVSVNEADFGGDARRAIAFQRELETKAYAAGGGGYAAPAENVRSFLEGAGTLHTGVVKPTYPRGVTACDLGSLLPGELTGALRAGLSAFERKLRGYTAPEAVLTGLETRTSSPVRLPRDENGESTDVRGVWPCGEGPGYAGGIMSAAVDGLRAAARVAQNFSPAP</sequence>
<reference evidence="3" key="1">
    <citation type="submission" date="2015-02" db="EMBL/GenBank/DDBJ databases">
        <title>A novel member of the family Ruminococcaceae isolated from human feces.</title>
        <authorList>
            <person name="Shkoporov A.N."/>
            <person name="Chaplin A.V."/>
            <person name="Motuzova O.V."/>
            <person name="Kafarskaia L.I."/>
            <person name="Khokhlova E.V."/>
            <person name="Efimov B.A."/>
        </authorList>
    </citation>
    <scope>NUCLEOTIDE SEQUENCE [LARGE SCALE GENOMIC DNA]</scope>
    <source>
        <strain evidence="3">585-1</strain>
    </source>
</reference>
<evidence type="ECO:0000313" key="4">
    <source>
        <dbReference type="Proteomes" id="UP000032483"/>
    </source>
</evidence>
<protein>
    <recommendedName>
        <fullName evidence="2">FAD-dependent protein C-terminal domain-containing protein</fullName>
    </recommendedName>
</protein>
<dbReference type="Pfam" id="PF21688">
    <property type="entry name" value="FAD-depend_C"/>
    <property type="match status" value="1"/>
</dbReference>
<gene>
    <name evidence="3" type="ORF">TQ39_13935</name>
</gene>
<dbReference type="Gene3D" id="3.30.70.2700">
    <property type="match status" value="1"/>
</dbReference>
<proteinExistence type="predicted"/>
<dbReference type="PANTHER" id="PTHR42842:SF3">
    <property type="entry name" value="FAD_NAD(P)-BINDING OXIDOREDUCTASE FAMILY PROTEIN"/>
    <property type="match status" value="1"/>
</dbReference>